<evidence type="ECO:0000313" key="2">
    <source>
        <dbReference type="Proteomes" id="UP000011301"/>
    </source>
</evidence>
<keyword evidence="2" id="KW-1185">Reference proteome</keyword>
<dbReference type="GeneID" id="5950922"/>
<gene>
    <name evidence="1" type="ORF">SGHV114</name>
</gene>
<dbReference type="KEGG" id="vg:5950922"/>
<proteinExistence type="predicted"/>
<name>B0YLR8_GHVS</name>
<dbReference type="Proteomes" id="UP000011301">
    <property type="component" value="Segment"/>
</dbReference>
<reference evidence="1 2" key="1">
    <citation type="journal article" date="2007" name="J. Virol. Methods">
        <title>Development of a non-destructive PCR method for detection of the salivary gland hypertrophy virus (SGHV) in tsetse flies.</title>
        <authorList>
            <person name="Abd-Alla A."/>
            <person name="Bossin H."/>
            <person name="Cousserans F."/>
            <person name="Parker A."/>
            <person name="Bergoin M."/>
            <person name="Robinson A."/>
        </authorList>
    </citation>
    <scope>NUCLEOTIDE SEQUENCE [LARGE SCALE GENOMIC DNA]</scope>
    <source>
        <strain evidence="2">Isolate Glossina pallidipes/Ethiopia/Seibersdorf/-</strain>
    </source>
</reference>
<accession>B0YLR8</accession>
<reference evidence="1 2" key="2">
    <citation type="journal article" date="2008" name="J. Virol.">
        <title>Genome analysis of a Glossina pallidipes salivary gland hypertrophy virus reveals a novel, large, double-stranded circular DNA virus.</title>
        <authorList>
            <person name="Abd-Alla A.M."/>
            <person name="Cousserans F."/>
            <person name="Parker A.G."/>
            <person name="Jehle J.A."/>
            <person name="Parker N.J."/>
            <person name="Vlak J.M."/>
            <person name="Robinson A.S."/>
            <person name="Bergoin M."/>
        </authorList>
    </citation>
    <scope>NUCLEOTIDE SEQUENCE [LARGE SCALE GENOMIC DNA]</scope>
    <source>
        <strain evidence="2">Isolate Glossina pallidipes/Ethiopia/Seibersdorf/-</strain>
    </source>
</reference>
<dbReference type="RefSeq" id="YP_001687062.1">
    <property type="nucleotide sequence ID" value="NC_010356.1"/>
</dbReference>
<organismHost>
    <name type="scientific">Glossina</name>
    <name type="common">tsetse flies</name>
    <dbReference type="NCBI Taxonomy" id="7393"/>
</organismHost>
<sequence>MRHSSNKTMDTEASKILYLDHILEKILQHSSIETLYNLSKVNTYLNYQVHKYVKKNYDMLNEWLDEKIIFINEDNIKFGIEFSLQEIFIHYIWFNRCYYSYQLTTTSSALSKDIIVSLMDKNYISFISKLVINITTREFLKSKRLAYIFPYVNSLVLNGWECNKLNLKSIYNFRMLKNLYILNCTIEKPLLSPVMKFKHLKKLLIDVNAISCNCDLHLIIPNLKYLHQLILLNVKSYSCSKFKKLLKIINSKITITVSLIVDDDSCAELIASRCSFDYIEIYENYWLFNLIKQNEYKVVRCTLELNKEVSLIYSKCINRIKCFLANQPHVRLLIKNLKLNYIISNDIRLLCTEFPFVTHVTISNSTLTLPISKKYIVVFFKNVNILRIERSNLNICFLNQIKSCYISKIHIIKTVLTQHFYLFATDYIMTRPKHINLFKD</sequence>
<evidence type="ECO:0000313" key="1">
    <source>
        <dbReference type="EMBL" id="ABQ08887.1"/>
    </source>
</evidence>
<organism evidence="1 2">
    <name type="scientific">Glossina hytrovirus (isolate Glossina pallidipes/Ethiopia/Seibersdorf/-)</name>
    <name type="common">GHV</name>
    <dbReference type="NCBI Taxonomy" id="379529"/>
    <lineage>
        <taxon>Viruses</taxon>
        <taxon>Viruses incertae sedis</taxon>
        <taxon>Naldaviricetes</taxon>
        <taxon>Lefavirales</taxon>
        <taxon>Hytrosaviridae</taxon>
        <taxon>Glossinavirus</taxon>
        <taxon>Glossinavirus glopallidipedis</taxon>
    </lineage>
</organism>
<protein>
    <submittedName>
        <fullName evidence="1">Leucine rich repeat protein-like protein</fullName>
    </submittedName>
</protein>
<dbReference type="EMBL" id="EF568108">
    <property type="protein sequence ID" value="ABQ08887.1"/>
    <property type="molecule type" value="Genomic_DNA"/>
</dbReference>